<keyword evidence="3" id="KW-1185">Reference proteome</keyword>
<dbReference type="InterPro" id="IPR001466">
    <property type="entry name" value="Beta-lactam-related"/>
</dbReference>
<sequence>MKFHAIITLVVFSVLPVSLHSYAKSLLSSSNDSSAVDTALSNNTAPWINTIRLATTKAIDESLLPFSGSVILLNNGLPVLALQKGHAISPDSSFVIASLSKQITATLILQAVDAGKLNLNRSLNSYLFNEAIHNTTAQTSHSLPNPQRYDYRISIHHLLSHTSGVAELGKPNRFEPGSQFEYSNVGYALLGELLEKINQQSFSSQISQFSQVNSLNALYAEVGSIDAIRERLPSLAVGFNESDTLIPSNIVIDESLLAAGGLIASAKAFALFQHQLHSGKFLSHESYELMTHPHTNIKFLWPDMSYGYGLRINRQGGLTEYSHTGYLPGYMSMSLHYPEFNLDLVMLENISLNLDDLNRVFQLHNQIRENIREQLLAIK</sequence>
<evidence type="ECO:0000313" key="2">
    <source>
        <dbReference type="EMBL" id="MCT7941792.1"/>
    </source>
</evidence>
<dbReference type="Pfam" id="PF00144">
    <property type="entry name" value="Beta-lactamase"/>
    <property type="match status" value="1"/>
</dbReference>
<dbReference type="EMBL" id="JAMTCD010000008">
    <property type="protein sequence ID" value="MCT7941792.1"/>
    <property type="molecule type" value="Genomic_DNA"/>
</dbReference>
<dbReference type="PANTHER" id="PTHR46825">
    <property type="entry name" value="D-ALANYL-D-ALANINE-CARBOXYPEPTIDASE/ENDOPEPTIDASE AMPH"/>
    <property type="match status" value="1"/>
</dbReference>
<evidence type="ECO:0000313" key="3">
    <source>
        <dbReference type="Proteomes" id="UP001155546"/>
    </source>
</evidence>
<protein>
    <submittedName>
        <fullName evidence="2">Beta-lactamase family protein</fullName>
    </submittedName>
</protein>
<organism evidence="2 3">
    <name type="scientific">Shewanella holmiensis</name>
    <dbReference type="NCBI Taxonomy" id="2952222"/>
    <lineage>
        <taxon>Bacteria</taxon>
        <taxon>Pseudomonadati</taxon>
        <taxon>Pseudomonadota</taxon>
        <taxon>Gammaproteobacteria</taxon>
        <taxon>Alteromonadales</taxon>
        <taxon>Shewanellaceae</taxon>
        <taxon>Shewanella</taxon>
    </lineage>
</organism>
<dbReference type="InterPro" id="IPR050491">
    <property type="entry name" value="AmpC-like"/>
</dbReference>
<feature type="domain" description="Beta-lactamase-related" evidence="1">
    <location>
        <begin position="72"/>
        <end position="352"/>
    </location>
</feature>
<dbReference type="AlphaFoldDB" id="A0A9X3AN66"/>
<reference evidence="2" key="1">
    <citation type="journal article" date="2023" name="Int. J. Syst. Evol. Microbiol.">
        <title>&lt;i&gt;Shewanella septentrionalis&lt;/i&gt; sp. nov. and &lt;i&gt;Shewanella holmiensis&lt;/i&gt; sp. nov., isolated from Baltic Sea water and sediments.</title>
        <authorList>
            <person name="Martin-Rodriguez A.J."/>
            <person name="Thorell K."/>
            <person name="Joffre E."/>
            <person name="Jensie-Markopoulos S."/>
            <person name="Moore E.R.B."/>
            <person name="Sjoling A."/>
        </authorList>
    </citation>
    <scope>NUCLEOTIDE SEQUENCE</scope>
    <source>
        <strain evidence="2">SP1S2-7</strain>
    </source>
</reference>
<dbReference type="InterPro" id="IPR012338">
    <property type="entry name" value="Beta-lactam/transpept-like"/>
</dbReference>
<dbReference type="Proteomes" id="UP001155546">
    <property type="component" value="Unassembled WGS sequence"/>
</dbReference>
<comment type="caution">
    <text evidence="2">The sequence shown here is derived from an EMBL/GenBank/DDBJ whole genome shotgun (WGS) entry which is preliminary data.</text>
</comment>
<dbReference type="Gene3D" id="3.40.710.10">
    <property type="entry name" value="DD-peptidase/beta-lactamase superfamily"/>
    <property type="match status" value="1"/>
</dbReference>
<dbReference type="RefSeq" id="WP_261298172.1">
    <property type="nucleotide sequence ID" value="NZ_JAMTCD010000008.1"/>
</dbReference>
<name>A0A9X3AN66_9GAMM</name>
<accession>A0A9X3AN66</accession>
<evidence type="ECO:0000259" key="1">
    <source>
        <dbReference type="Pfam" id="PF00144"/>
    </source>
</evidence>
<proteinExistence type="predicted"/>
<gene>
    <name evidence="2" type="ORF">NE535_08300</name>
</gene>
<dbReference type="SUPFAM" id="SSF56601">
    <property type="entry name" value="beta-lactamase/transpeptidase-like"/>
    <property type="match status" value="1"/>
</dbReference>
<dbReference type="PANTHER" id="PTHR46825:SF9">
    <property type="entry name" value="BETA-LACTAMASE-RELATED DOMAIN-CONTAINING PROTEIN"/>
    <property type="match status" value="1"/>
</dbReference>